<evidence type="ECO:0000313" key="2">
    <source>
        <dbReference type="Proteomes" id="UP000334990"/>
    </source>
</evidence>
<gene>
    <name evidence="1" type="ORF">Acor_75850</name>
</gene>
<dbReference type="AlphaFoldDB" id="A0A5M3W8W2"/>
<evidence type="ECO:0000313" key="1">
    <source>
        <dbReference type="EMBL" id="GES05517.1"/>
    </source>
</evidence>
<sequence length="164" mass="16745">MGFQLLGQLGDGAQANRLTPIRVPGLTGVTAIDAGPRPAFSTSSHTLAIRPVTAPRFRLETREDTLDLAPGGTATAVISVLPLNDSRQVVTLNTAGIDLPPGVTANFGSKLISVGESVTVTFTADPQTTPSHGKSSSVTIIGTASLPASSATTTLDIRITDPVS</sequence>
<organism evidence="1 2">
    <name type="scientific">Acrocarpospora corrugata</name>
    <dbReference type="NCBI Taxonomy" id="35763"/>
    <lineage>
        <taxon>Bacteria</taxon>
        <taxon>Bacillati</taxon>
        <taxon>Actinomycetota</taxon>
        <taxon>Actinomycetes</taxon>
        <taxon>Streptosporangiales</taxon>
        <taxon>Streptosporangiaceae</taxon>
        <taxon>Acrocarpospora</taxon>
    </lineage>
</organism>
<reference evidence="1 2" key="1">
    <citation type="submission" date="2019-10" db="EMBL/GenBank/DDBJ databases">
        <title>Whole genome shotgun sequence of Acrocarpospora corrugata NBRC 13972.</title>
        <authorList>
            <person name="Ichikawa N."/>
            <person name="Kimura A."/>
            <person name="Kitahashi Y."/>
            <person name="Komaki H."/>
            <person name="Oguchi A."/>
        </authorList>
    </citation>
    <scope>NUCLEOTIDE SEQUENCE [LARGE SCALE GENOMIC DNA]</scope>
    <source>
        <strain evidence="1 2">NBRC 13972</strain>
    </source>
</reference>
<name>A0A5M3W8W2_9ACTN</name>
<comment type="caution">
    <text evidence="1">The sequence shown here is derived from an EMBL/GenBank/DDBJ whole genome shotgun (WGS) entry which is preliminary data.</text>
</comment>
<accession>A0A5M3W8W2</accession>
<keyword evidence="2" id="KW-1185">Reference proteome</keyword>
<dbReference type="Proteomes" id="UP000334990">
    <property type="component" value="Unassembled WGS sequence"/>
</dbReference>
<proteinExistence type="predicted"/>
<dbReference type="RefSeq" id="WP_218034734.1">
    <property type="nucleotide sequence ID" value="NZ_BAAABN010000101.1"/>
</dbReference>
<dbReference type="EMBL" id="BLAD01000103">
    <property type="protein sequence ID" value="GES05517.1"/>
    <property type="molecule type" value="Genomic_DNA"/>
</dbReference>
<protein>
    <submittedName>
        <fullName evidence="1">Uncharacterized protein</fullName>
    </submittedName>
</protein>